<dbReference type="EMBL" id="JACOFT010000007">
    <property type="protein sequence ID" value="MBC3813159.1"/>
    <property type="molecule type" value="Genomic_DNA"/>
</dbReference>
<protein>
    <recommendedName>
        <fullName evidence="10">Flagellar protein FliL</fullName>
    </recommendedName>
</protein>
<dbReference type="RefSeq" id="WP_190481172.1">
    <property type="nucleotide sequence ID" value="NZ_JACOFT010000007.1"/>
</dbReference>
<proteinExistence type="inferred from homology"/>
<sequence length="230" mass="25545">MFPLGNYALHYNIDSEKFIYGLLTMATSPSKASLLSAQLDFEDVDGKALKAVDAELADLKFDLPSDTAPKAPADVRSAPKTQARATPAKPVLTHRKTQKKDNFALYAAIIALCSFVVIFSAIFYIKVIAKDETTPSYLALPKTVVNVDGQVIRLQVTIQVQNKNRDWLATNKKALSDIFPIVVAKINPEDLHSEEGFERVREMLRSELNQSLATDKIDSVLINELLMQNH</sequence>
<keyword evidence="12" id="KW-1185">Reference proteome</keyword>
<keyword evidence="5 10" id="KW-0145">Chemotaxis</keyword>
<evidence type="ECO:0000256" key="7">
    <source>
        <dbReference type="ARBA" id="ARBA00022779"/>
    </source>
</evidence>
<reference evidence="11 12" key="1">
    <citation type="submission" date="2020-08" db="EMBL/GenBank/DDBJ databases">
        <title>Novel species isolated from subtropical streams in China.</title>
        <authorList>
            <person name="Lu H."/>
        </authorList>
    </citation>
    <scope>NUCLEOTIDE SEQUENCE [LARGE SCALE GENOMIC DNA]</scope>
    <source>
        <strain evidence="11 12">CCTCC AB 2015119</strain>
    </source>
</reference>
<evidence type="ECO:0000256" key="5">
    <source>
        <dbReference type="ARBA" id="ARBA00022500"/>
    </source>
</evidence>
<comment type="subcellular location">
    <subcellularLocation>
        <location evidence="10">Cell inner membrane</location>
    </subcellularLocation>
    <subcellularLocation>
        <location evidence="2">Cell membrane</location>
        <topology evidence="2">Single-pass membrane protein</topology>
    </subcellularLocation>
</comment>
<keyword evidence="4" id="KW-1003">Cell membrane</keyword>
<evidence type="ECO:0000256" key="10">
    <source>
        <dbReference type="RuleBase" id="RU364125"/>
    </source>
</evidence>
<evidence type="ECO:0000256" key="4">
    <source>
        <dbReference type="ARBA" id="ARBA00022475"/>
    </source>
</evidence>
<keyword evidence="8 10" id="KW-1133">Transmembrane helix</keyword>
<accession>A0ABR6XJS1</accession>
<dbReference type="InterPro" id="IPR005503">
    <property type="entry name" value="FliL"/>
</dbReference>
<evidence type="ECO:0000256" key="8">
    <source>
        <dbReference type="ARBA" id="ARBA00022989"/>
    </source>
</evidence>
<organism evidence="11 12">
    <name type="scientific">Undibacterium aquatile</name>
    <dbReference type="NCBI Taxonomy" id="1537398"/>
    <lineage>
        <taxon>Bacteria</taxon>
        <taxon>Pseudomonadati</taxon>
        <taxon>Pseudomonadota</taxon>
        <taxon>Betaproteobacteria</taxon>
        <taxon>Burkholderiales</taxon>
        <taxon>Oxalobacteraceae</taxon>
        <taxon>Undibacterium</taxon>
    </lineage>
</organism>
<evidence type="ECO:0000256" key="1">
    <source>
        <dbReference type="ARBA" id="ARBA00002254"/>
    </source>
</evidence>
<keyword evidence="11" id="KW-0966">Cell projection</keyword>
<comment type="similarity">
    <text evidence="3 10">Belongs to the FliL family.</text>
</comment>
<comment type="caution">
    <text evidence="11">The sequence shown here is derived from an EMBL/GenBank/DDBJ whole genome shotgun (WGS) entry which is preliminary data.</text>
</comment>
<name>A0ABR6XJS1_9BURK</name>
<dbReference type="Proteomes" id="UP000637632">
    <property type="component" value="Unassembled WGS sequence"/>
</dbReference>
<keyword evidence="6 10" id="KW-0812">Transmembrane</keyword>
<evidence type="ECO:0000256" key="9">
    <source>
        <dbReference type="ARBA" id="ARBA00023136"/>
    </source>
</evidence>
<keyword evidence="7 10" id="KW-0283">Flagellar rotation</keyword>
<comment type="function">
    <text evidence="1 10">Controls the rotational direction of flagella during chemotaxis.</text>
</comment>
<gene>
    <name evidence="11" type="ORF">H8K26_17085</name>
</gene>
<evidence type="ECO:0000313" key="11">
    <source>
        <dbReference type="EMBL" id="MBC3813159.1"/>
    </source>
</evidence>
<evidence type="ECO:0000256" key="2">
    <source>
        <dbReference type="ARBA" id="ARBA00004162"/>
    </source>
</evidence>
<evidence type="ECO:0000256" key="3">
    <source>
        <dbReference type="ARBA" id="ARBA00008281"/>
    </source>
</evidence>
<keyword evidence="11" id="KW-0969">Cilium</keyword>
<dbReference type="Pfam" id="PF03748">
    <property type="entry name" value="FliL"/>
    <property type="match status" value="1"/>
</dbReference>
<evidence type="ECO:0000313" key="12">
    <source>
        <dbReference type="Proteomes" id="UP000637632"/>
    </source>
</evidence>
<keyword evidence="9 10" id="KW-0472">Membrane</keyword>
<keyword evidence="10" id="KW-0997">Cell inner membrane</keyword>
<keyword evidence="11" id="KW-0282">Flagellum</keyword>
<evidence type="ECO:0000256" key="6">
    <source>
        <dbReference type="ARBA" id="ARBA00022692"/>
    </source>
</evidence>
<feature type="transmembrane region" description="Helical" evidence="10">
    <location>
        <begin position="103"/>
        <end position="125"/>
    </location>
</feature>